<evidence type="ECO:0000313" key="2">
    <source>
        <dbReference type="Proteomes" id="UP000664044"/>
    </source>
</evidence>
<protein>
    <submittedName>
        <fullName evidence="1">DUF1569 domain-containing protein</fullName>
    </submittedName>
</protein>
<dbReference type="Pfam" id="PF07606">
    <property type="entry name" value="DUF1569"/>
    <property type="match status" value="1"/>
</dbReference>
<accession>A0ABS3GAN1</accession>
<organism evidence="1 2">
    <name type="scientific">Flagellimonas aurea</name>
    <dbReference type="NCBI Taxonomy" id="2915619"/>
    <lineage>
        <taxon>Bacteria</taxon>
        <taxon>Pseudomonadati</taxon>
        <taxon>Bacteroidota</taxon>
        <taxon>Flavobacteriia</taxon>
        <taxon>Flavobacteriales</taxon>
        <taxon>Flavobacteriaceae</taxon>
        <taxon>Flagellimonas</taxon>
    </lineage>
</organism>
<dbReference type="Gene3D" id="1.20.120.450">
    <property type="entry name" value="dinb family like domain"/>
    <property type="match status" value="1"/>
</dbReference>
<proteinExistence type="predicted"/>
<keyword evidence="2" id="KW-1185">Reference proteome</keyword>
<comment type="caution">
    <text evidence="1">The sequence shown here is derived from an EMBL/GenBank/DDBJ whole genome shotgun (WGS) entry which is preliminary data.</text>
</comment>
<name>A0ABS3GAN1_9FLAO</name>
<sequence>MSYTAKQVEDFFKRIDNLDVSQEPKFGKMNACQMVCHCTDFFRMAIGNKKAHEYGTINPTEILELSSSGQTVAAPKGFGQIEGEGTLPTNFENDKTILKEHIREFSNLGKDYQFAEHPYFGNISYDRWVELAIYHLNHHLKQFSV</sequence>
<dbReference type="RefSeq" id="WP_207036310.1">
    <property type="nucleotide sequence ID" value="NZ_JAFLNL010000013.1"/>
</dbReference>
<dbReference type="Proteomes" id="UP000664044">
    <property type="component" value="Unassembled WGS sequence"/>
</dbReference>
<dbReference type="InterPro" id="IPR011463">
    <property type="entry name" value="DUF1569"/>
</dbReference>
<reference evidence="1 2" key="1">
    <citation type="submission" date="2021-03" db="EMBL/GenBank/DDBJ databases">
        <title>Muricauda lutimaris sp. nov. and Muricauda ruestringensis sp. nov, two marine members of the Flavobacteriaceae isolated from deep sea sediments of Western Pacific.</title>
        <authorList>
            <person name="Zhao S."/>
            <person name="Liu R."/>
        </authorList>
    </citation>
    <scope>NUCLEOTIDE SEQUENCE [LARGE SCALE GENOMIC DNA]</scope>
    <source>
        <strain evidence="1 2">BC31-1-A7</strain>
    </source>
</reference>
<evidence type="ECO:0000313" key="1">
    <source>
        <dbReference type="EMBL" id="MBO0355886.1"/>
    </source>
</evidence>
<gene>
    <name evidence="1" type="ORF">J0656_17850</name>
</gene>
<dbReference type="InterPro" id="IPR034660">
    <property type="entry name" value="DinB/YfiT-like"/>
</dbReference>
<dbReference type="SUPFAM" id="SSF109854">
    <property type="entry name" value="DinB/YfiT-like putative metalloenzymes"/>
    <property type="match status" value="1"/>
</dbReference>
<dbReference type="EMBL" id="JAFLNL010000013">
    <property type="protein sequence ID" value="MBO0355886.1"/>
    <property type="molecule type" value="Genomic_DNA"/>
</dbReference>